<organism evidence="1">
    <name type="scientific">viral metagenome</name>
    <dbReference type="NCBI Taxonomy" id="1070528"/>
    <lineage>
        <taxon>unclassified sequences</taxon>
        <taxon>metagenomes</taxon>
        <taxon>organismal metagenomes</taxon>
    </lineage>
</organism>
<protein>
    <submittedName>
        <fullName evidence="1">Uncharacterized protein</fullName>
    </submittedName>
</protein>
<name>A0A6C0C9A5_9ZZZZ</name>
<dbReference type="AlphaFoldDB" id="A0A6C0C9A5"/>
<reference evidence="1" key="1">
    <citation type="journal article" date="2020" name="Nature">
        <title>Giant virus diversity and host interactions through global metagenomics.</title>
        <authorList>
            <person name="Schulz F."/>
            <person name="Roux S."/>
            <person name="Paez-Espino D."/>
            <person name="Jungbluth S."/>
            <person name="Walsh D.A."/>
            <person name="Denef V.J."/>
            <person name="McMahon K.D."/>
            <person name="Konstantinidis K.T."/>
            <person name="Eloe-Fadrosh E.A."/>
            <person name="Kyrpides N.C."/>
            <person name="Woyke T."/>
        </authorList>
    </citation>
    <scope>NUCLEOTIDE SEQUENCE</scope>
    <source>
        <strain evidence="1">GVMAG-M-3300020192-26</strain>
    </source>
</reference>
<evidence type="ECO:0000313" key="1">
    <source>
        <dbReference type="EMBL" id="QHT00305.1"/>
    </source>
</evidence>
<proteinExistence type="predicted"/>
<sequence>MLFVLFLFFAGISGRFIQINKDVTNITNVNPAVFIDPGFANAHLNNLSTTTGSAAMTADFHTWLLLTWGIDITTGTYNPFTTGYDFSFCNIFPTTLIDPTDVVFRDSQNPGRIFGNWFVSSSAWFVAFNTSFVVSSGTNAGAVIDNLSALIYGDTYYLKDNSNWSFGFNKETQRCRTDVTAKFFSNMFIGGGAFGGLDSVIRFQCEDTSTTPTKSCFMSVTNMYTRRSDGTVDETKRSTVTC</sequence>
<accession>A0A6C0C9A5</accession>
<dbReference type="EMBL" id="MN739354">
    <property type="protein sequence ID" value="QHT00305.1"/>
    <property type="molecule type" value="Genomic_DNA"/>
</dbReference>